<reference evidence="11" key="2">
    <citation type="submission" date="2020-09" db="EMBL/GenBank/DDBJ databases">
        <authorList>
            <person name="Sun Q."/>
            <person name="Zhou Y."/>
        </authorList>
    </citation>
    <scope>NUCLEOTIDE SEQUENCE</scope>
    <source>
        <strain evidence="11">CGMCC 1.15880</strain>
    </source>
</reference>
<evidence type="ECO:0000313" key="12">
    <source>
        <dbReference type="Proteomes" id="UP000628017"/>
    </source>
</evidence>
<feature type="active site" evidence="9">
    <location>
        <position position="136"/>
    </location>
</feature>
<dbReference type="GO" id="GO:0004190">
    <property type="term" value="F:aspartic-type endopeptidase activity"/>
    <property type="evidence" value="ECO:0007669"/>
    <property type="project" value="UniProtKB-UniRule"/>
</dbReference>
<keyword evidence="4 9" id="KW-0812">Transmembrane</keyword>
<comment type="subcellular location">
    <subcellularLocation>
        <location evidence="9">Cell membrane</location>
        <topology evidence="9">Multi-pass membrane protein</topology>
    </subcellularLocation>
</comment>
<keyword evidence="5 9" id="KW-0064">Aspartyl protease</keyword>
<dbReference type="AlphaFoldDB" id="A0A916QRT7"/>
<sequence length="157" mass="17535">MRRILTMSLGIFALDQITKLFVVELLDLKTRLAIDVLPPLVNFRMAWNEGINFGLMSGLEVDAMRWFLIAVSIVISGWVLWWGRNFSSWFGAFLIGCIVGGALGNTVDRVVYGAVADFLNMSCCGFRNPFSFNVADIAIFIGAFGLVLFSERLNRRA</sequence>
<evidence type="ECO:0000313" key="11">
    <source>
        <dbReference type="EMBL" id="GGA04980.1"/>
    </source>
</evidence>
<dbReference type="EMBL" id="BMKA01000001">
    <property type="protein sequence ID" value="GGA04980.1"/>
    <property type="molecule type" value="Genomic_DNA"/>
</dbReference>
<dbReference type="PANTHER" id="PTHR33695">
    <property type="entry name" value="LIPOPROTEIN SIGNAL PEPTIDASE"/>
    <property type="match status" value="1"/>
</dbReference>
<dbReference type="PRINTS" id="PR00781">
    <property type="entry name" value="LIPOSIGPTASE"/>
</dbReference>
<evidence type="ECO:0000256" key="5">
    <source>
        <dbReference type="ARBA" id="ARBA00022750"/>
    </source>
</evidence>
<keyword evidence="11" id="KW-0449">Lipoprotein</keyword>
<gene>
    <name evidence="11" type="primary">LspA</name>
    <name evidence="9" type="synonym">lspA</name>
    <name evidence="11" type="ORF">GCM10011498_00400</name>
</gene>
<comment type="caution">
    <text evidence="9">Lacks conserved residue(s) required for the propagation of feature annotation.</text>
</comment>
<feature type="transmembrane region" description="Helical" evidence="9">
    <location>
        <begin position="89"/>
        <end position="107"/>
    </location>
</feature>
<evidence type="ECO:0000256" key="2">
    <source>
        <dbReference type="ARBA" id="ARBA00022475"/>
    </source>
</evidence>
<feature type="transmembrane region" description="Helical" evidence="9">
    <location>
        <begin position="130"/>
        <end position="149"/>
    </location>
</feature>
<comment type="similarity">
    <text evidence="1 9 10">Belongs to the peptidase A8 family.</text>
</comment>
<keyword evidence="2 9" id="KW-1003">Cell membrane</keyword>
<comment type="pathway">
    <text evidence="9">Protein modification; lipoprotein biosynthesis (signal peptide cleavage).</text>
</comment>
<organism evidence="11 12">
    <name type="scientific">Neptunicoccus cionae</name>
    <dbReference type="NCBI Taxonomy" id="2035344"/>
    <lineage>
        <taxon>Bacteria</taxon>
        <taxon>Pseudomonadati</taxon>
        <taxon>Pseudomonadota</taxon>
        <taxon>Alphaproteobacteria</taxon>
        <taxon>Rhodobacterales</taxon>
        <taxon>Paracoccaceae</taxon>
        <taxon>Neptunicoccus</taxon>
    </lineage>
</organism>
<keyword evidence="12" id="KW-1185">Reference proteome</keyword>
<accession>A0A916QRT7</accession>
<reference evidence="11" key="1">
    <citation type="journal article" date="2014" name="Int. J. Syst. Evol. Microbiol.">
        <title>Complete genome sequence of Corynebacterium casei LMG S-19264T (=DSM 44701T), isolated from a smear-ripened cheese.</title>
        <authorList>
            <consortium name="US DOE Joint Genome Institute (JGI-PGF)"/>
            <person name="Walter F."/>
            <person name="Albersmeier A."/>
            <person name="Kalinowski J."/>
            <person name="Ruckert C."/>
        </authorList>
    </citation>
    <scope>NUCLEOTIDE SEQUENCE</scope>
    <source>
        <strain evidence="11">CGMCC 1.15880</strain>
    </source>
</reference>
<dbReference type="EC" id="3.4.23.36" evidence="9"/>
<dbReference type="GO" id="GO:0006508">
    <property type="term" value="P:proteolysis"/>
    <property type="evidence" value="ECO:0007669"/>
    <property type="project" value="UniProtKB-KW"/>
</dbReference>
<comment type="function">
    <text evidence="9">This protein specifically catalyzes the removal of signal peptides from prolipoproteins.</text>
</comment>
<evidence type="ECO:0000256" key="10">
    <source>
        <dbReference type="RuleBase" id="RU004181"/>
    </source>
</evidence>
<name>A0A916QRT7_9RHOB</name>
<proteinExistence type="inferred from homology"/>
<dbReference type="GO" id="GO:0005886">
    <property type="term" value="C:plasma membrane"/>
    <property type="evidence" value="ECO:0007669"/>
    <property type="project" value="UniProtKB-SubCell"/>
</dbReference>
<dbReference type="PANTHER" id="PTHR33695:SF1">
    <property type="entry name" value="LIPOPROTEIN SIGNAL PEPTIDASE"/>
    <property type="match status" value="1"/>
</dbReference>
<keyword evidence="6 9" id="KW-0378">Hydrolase</keyword>
<evidence type="ECO:0000256" key="8">
    <source>
        <dbReference type="ARBA" id="ARBA00023136"/>
    </source>
</evidence>
<evidence type="ECO:0000256" key="6">
    <source>
        <dbReference type="ARBA" id="ARBA00022801"/>
    </source>
</evidence>
<evidence type="ECO:0000256" key="7">
    <source>
        <dbReference type="ARBA" id="ARBA00022989"/>
    </source>
</evidence>
<comment type="caution">
    <text evidence="11">The sequence shown here is derived from an EMBL/GenBank/DDBJ whole genome shotgun (WGS) entry which is preliminary data.</text>
</comment>
<dbReference type="Pfam" id="PF01252">
    <property type="entry name" value="Peptidase_A8"/>
    <property type="match status" value="1"/>
</dbReference>
<feature type="active site" evidence="9">
    <location>
        <position position="117"/>
    </location>
</feature>
<dbReference type="RefSeq" id="WP_188669760.1">
    <property type="nucleotide sequence ID" value="NZ_BMKA01000001.1"/>
</dbReference>
<keyword evidence="3 9" id="KW-0645">Protease</keyword>
<dbReference type="InterPro" id="IPR001872">
    <property type="entry name" value="Peptidase_A8"/>
</dbReference>
<protein>
    <recommendedName>
        <fullName evidence="9">Lipoprotein signal peptidase</fullName>
        <ecNumber evidence="9">3.4.23.36</ecNumber>
    </recommendedName>
    <alternativeName>
        <fullName evidence="9">Prolipoprotein signal peptidase</fullName>
    </alternativeName>
    <alternativeName>
        <fullName evidence="9">Signal peptidase II</fullName>
        <shortName evidence="9">SPase II</shortName>
    </alternativeName>
</protein>
<evidence type="ECO:0000256" key="4">
    <source>
        <dbReference type="ARBA" id="ARBA00022692"/>
    </source>
</evidence>
<dbReference type="HAMAP" id="MF_00161">
    <property type="entry name" value="LspA"/>
    <property type="match status" value="1"/>
</dbReference>
<comment type="catalytic activity">
    <reaction evidence="9">
        <text>Release of signal peptides from bacterial membrane prolipoproteins. Hydrolyzes -Xaa-Yaa-Zaa-|-(S,diacylglyceryl)Cys-, in which Xaa is hydrophobic (preferably Leu), and Yaa (Ala or Ser) and Zaa (Gly or Ala) have small, neutral side chains.</text>
        <dbReference type="EC" id="3.4.23.36"/>
    </reaction>
</comment>
<keyword evidence="7 9" id="KW-1133">Transmembrane helix</keyword>
<evidence type="ECO:0000256" key="9">
    <source>
        <dbReference type="HAMAP-Rule" id="MF_00161"/>
    </source>
</evidence>
<dbReference type="Proteomes" id="UP000628017">
    <property type="component" value="Unassembled WGS sequence"/>
</dbReference>
<feature type="transmembrane region" description="Helical" evidence="9">
    <location>
        <begin position="63"/>
        <end position="82"/>
    </location>
</feature>
<keyword evidence="8 9" id="KW-0472">Membrane</keyword>
<evidence type="ECO:0000256" key="1">
    <source>
        <dbReference type="ARBA" id="ARBA00006139"/>
    </source>
</evidence>
<evidence type="ECO:0000256" key="3">
    <source>
        <dbReference type="ARBA" id="ARBA00022670"/>
    </source>
</evidence>